<sequence>MKLWNEGTSKPKEQGTGGTAGGVTGGTTVEGTTGPAEVGTSVNQPYRPPAARSTLSGSAVKRKERSIPDSEGEDSGHISKIARSKGPLYKVYGATANFTPNVTVRPPIQKGIVHHARGLTRRVARTQLRIALQDLPQKIEILAIQEHKIRAHKLDFFLQNVWPTGKIFAEPASDGVHALQNPYVTAGKGGVSLAVSDRIATMVTRSGRIANRAVWVHLDGEGMSNTGILAVYAPNTAAERAMLWEQIRSSVDCTRAWVVLGDFNMITRESDQAGGSYAGLNAVEKVAWEALVTDLRLEDYFERRTGTNWFSWDNLHKQGPHQQNTVTSSSSSGGETTSSEGRPPSSCDRILKRLDRIYLSEEIVGKQDRYEILDSTMKSDHAPVFMSLTDRGRKEARRVRFCMNVSLLRASDFKTQVLEAWKATEVSSKDKGDKPEVSLKKCLREAGKLMKARGKQVAKQKRAKWEESRGRIRQFTLLIQENPKNQEVQTKLQEAKEELAELEKQRAKWVQLKLDTQWMKEGDLPTKLFFGLFKAKQKQLEIGGLMDEAGIEVQDEEGMCETAAKHFQILLREDKADEDRMEDTWVILSRIRRKISKKEQQALALPLTEAELKEAAVQMKKGRSPGPDGAPVEFFVQMWETTSMLVARLSHKERKPDGCRSGLTMEMWFYSQKAGTLES</sequence>
<reference evidence="3 4" key="1">
    <citation type="submission" date="2024-09" db="EMBL/GenBank/DDBJ databases">
        <title>Chromosome-scale assembly of Riccia sorocarpa.</title>
        <authorList>
            <person name="Paukszto L."/>
        </authorList>
    </citation>
    <scope>NUCLEOTIDE SEQUENCE [LARGE SCALE GENOMIC DNA]</scope>
    <source>
        <strain evidence="3">LP-2024</strain>
        <tissue evidence="3">Aerial parts of the thallus</tissue>
    </source>
</reference>
<comment type="caution">
    <text evidence="3">The sequence shown here is derived from an EMBL/GenBank/DDBJ whole genome shotgun (WGS) entry which is preliminary data.</text>
</comment>
<feature type="compositionally biased region" description="Low complexity" evidence="2">
    <location>
        <begin position="26"/>
        <end position="40"/>
    </location>
</feature>
<feature type="coiled-coil region" evidence="1">
    <location>
        <begin position="485"/>
        <end position="512"/>
    </location>
</feature>
<keyword evidence="1" id="KW-0175">Coiled coil</keyword>
<feature type="region of interest" description="Disordered" evidence="2">
    <location>
        <begin position="318"/>
        <end position="347"/>
    </location>
</feature>
<evidence type="ECO:0008006" key="5">
    <source>
        <dbReference type="Google" id="ProtNLM"/>
    </source>
</evidence>
<gene>
    <name evidence="3" type="ORF">R1sor_022068</name>
</gene>
<dbReference type="InterPro" id="IPR036691">
    <property type="entry name" value="Endo/exonu/phosph_ase_sf"/>
</dbReference>
<feature type="compositionally biased region" description="Low complexity" evidence="2">
    <location>
        <begin position="327"/>
        <end position="341"/>
    </location>
</feature>
<evidence type="ECO:0000313" key="4">
    <source>
        <dbReference type="Proteomes" id="UP001633002"/>
    </source>
</evidence>
<dbReference type="Proteomes" id="UP001633002">
    <property type="component" value="Unassembled WGS sequence"/>
</dbReference>
<organism evidence="3 4">
    <name type="scientific">Riccia sorocarpa</name>
    <dbReference type="NCBI Taxonomy" id="122646"/>
    <lineage>
        <taxon>Eukaryota</taxon>
        <taxon>Viridiplantae</taxon>
        <taxon>Streptophyta</taxon>
        <taxon>Embryophyta</taxon>
        <taxon>Marchantiophyta</taxon>
        <taxon>Marchantiopsida</taxon>
        <taxon>Marchantiidae</taxon>
        <taxon>Marchantiales</taxon>
        <taxon>Ricciaceae</taxon>
        <taxon>Riccia</taxon>
    </lineage>
</organism>
<evidence type="ECO:0000256" key="1">
    <source>
        <dbReference type="SAM" id="Coils"/>
    </source>
</evidence>
<evidence type="ECO:0000256" key="2">
    <source>
        <dbReference type="SAM" id="MobiDB-lite"/>
    </source>
</evidence>
<keyword evidence="4" id="KW-1185">Reference proteome</keyword>
<dbReference type="EMBL" id="JBJQOH010000007">
    <property type="protein sequence ID" value="KAL3679112.1"/>
    <property type="molecule type" value="Genomic_DNA"/>
</dbReference>
<dbReference type="Gene3D" id="3.60.10.10">
    <property type="entry name" value="Endonuclease/exonuclease/phosphatase"/>
    <property type="match status" value="1"/>
</dbReference>
<dbReference type="AlphaFoldDB" id="A0ABD3GIS8"/>
<name>A0ABD3GIS8_9MARC</name>
<feature type="compositionally biased region" description="Gly residues" evidence="2">
    <location>
        <begin position="15"/>
        <end position="25"/>
    </location>
</feature>
<accession>A0ABD3GIS8</accession>
<dbReference type="SUPFAM" id="SSF56219">
    <property type="entry name" value="DNase I-like"/>
    <property type="match status" value="1"/>
</dbReference>
<feature type="region of interest" description="Disordered" evidence="2">
    <location>
        <begin position="1"/>
        <end position="79"/>
    </location>
</feature>
<proteinExistence type="predicted"/>
<evidence type="ECO:0000313" key="3">
    <source>
        <dbReference type="EMBL" id="KAL3679112.1"/>
    </source>
</evidence>
<protein>
    <recommendedName>
        <fullName evidence="5">Endonuclease/exonuclease/phosphatase domain-containing protein</fullName>
    </recommendedName>
</protein>